<gene>
    <name evidence="10" type="ORF">ACI2L5_22135</name>
</gene>
<keyword evidence="3 10" id="KW-0808">Transferase</keyword>
<feature type="compositionally biased region" description="Low complexity" evidence="8">
    <location>
        <begin position="380"/>
        <end position="395"/>
    </location>
</feature>
<dbReference type="GO" id="GO:0004674">
    <property type="term" value="F:protein serine/threonine kinase activity"/>
    <property type="evidence" value="ECO:0007669"/>
    <property type="project" value="UniProtKB-EC"/>
</dbReference>
<keyword evidence="2" id="KW-0723">Serine/threonine-protein kinase</keyword>
<evidence type="ECO:0000256" key="4">
    <source>
        <dbReference type="ARBA" id="ARBA00022741"/>
    </source>
</evidence>
<keyword evidence="5 10" id="KW-0418">Kinase</keyword>
<proteinExistence type="predicted"/>
<dbReference type="PROSITE" id="PS00107">
    <property type="entry name" value="PROTEIN_KINASE_ATP"/>
    <property type="match status" value="1"/>
</dbReference>
<keyword evidence="6 7" id="KW-0067">ATP-binding</keyword>
<name>A0ABW8LNX2_9ACTN</name>
<evidence type="ECO:0000256" key="2">
    <source>
        <dbReference type="ARBA" id="ARBA00022527"/>
    </source>
</evidence>
<evidence type="ECO:0000256" key="5">
    <source>
        <dbReference type="ARBA" id="ARBA00022777"/>
    </source>
</evidence>
<reference evidence="10 11" key="1">
    <citation type="submission" date="2024-11" db="EMBL/GenBank/DDBJ databases">
        <title>The Natural Products Discovery Center: Release of the First 8490 Sequenced Strains for Exploring Actinobacteria Biosynthetic Diversity.</title>
        <authorList>
            <person name="Kalkreuter E."/>
            <person name="Kautsar S.A."/>
            <person name="Yang D."/>
            <person name="Bader C.D."/>
            <person name="Teijaro C.N."/>
            <person name="Fluegel L."/>
            <person name="Davis C.M."/>
            <person name="Simpson J.R."/>
            <person name="Lauterbach L."/>
            <person name="Steele A.D."/>
            <person name="Gui C."/>
            <person name="Meng S."/>
            <person name="Li G."/>
            <person name="Viehrig K."/>
            <person name="Ye F."/>
            <person name="Su P."/>
            <person name="Kiefer A.F."/>
            <person name="Nichols A."/>
            <person name="Cepeda A.J."/>
            <person name="Yan W."/>
            <person name="Fan B."/>
            <person name="Jiang Y."/>
            <person name="Adhikari A."/>
            <person name="Zheng C.-J."/>
            <person name="Schuster L."/>
            <person name="Cowan T.M."/>
            <person name="Smanski M.J."/>
            <person name="Chevrette M.G."/>
            <person name="De Carvalho L.P.S."/>
            <person name="Shen B."/>
        </authorList>
    </citation>
    <scope>NUCLEOTIDE SEQUENCE [LARGE SCALE GENOMIC DNA]</scope>
    <source>
        <strain evidence="10 11">NPDC020863</strain>
    </source>
</reference>
<protein>
    <recommendedName>
        <fullName evidence="1">non-specific serine/threonine protein kinase</fullName>
        <ecNumber evidence="1">2.7.11.1</ecNumber>
    </recommendedName>
</protein>
<sequence length="549" mass="57726">MSYGSNSGGRAGSAGLEGWLIGGRYRIAERIGSGGMGTVWRAHDELVAREVAVKQPKISGDPEDPAFHRTAERLYREARAAARVEHSAAVAIHDVVVEDGLPWIVMELVRGEALDKVLRRGALPPAEAARIGLAVVDALAAAHSVGVIHRDVKPANVLLGQNGRVVLTDFGIAQIQGEESLTASGEFVGSIEFIAPERMSGRGAGAAADLWSLGVVLYAAVQGWSPFRRDTLESTLAAILAAEPPEPERAGPLGPLILRLLAKEPDLRANAEEASATLRAVAEGRPSPYGPEPLVATQHGWQLEEFGESGGKAGPTGGAGAPLAAVAPSHAHTTGPAPKRPYTTGRLLAIALVGVLAVGGAVWAGVTAGDDGASSVAEKTTGPSASGSPSPRPGTWTAHREKQLDAIVSVPAGTAEYDRSDSGADYRNPSQWVAYGDKTVQIRLTRKEAVPTTIKEWAAEATLSWADDNAQTLSVPTSFHGYEAMATDTTYEVKGKKYRAMQLLITTSAQEHYELRVDMPKGGKDESRGHLLFTGARARLKVGKTMVSP</sequence>
<feature type="compositionally biased region" description="Gly residues" evidence="8">
    <location>
        <begin position="308"/>
        <end position="320"/>
    </location>
</feature>
<feature type="domain" description="Protein kinase" evidence="9">
    <location>
        <begin position="25"/>
        <end position="278"/>
    </location>
</feature>
<dbReference type="InterPro" id="IPR008271">
    <property type="entry name" value="Ser/Thr_kinase_AS"/>
</dbReference>
<dbReference type="EMBL" id="JBJDQH010000007">
    <property type="protein sequence ID" value="MFK4267608.1"/>
    <property type="molecule type" value="Genomic_DNA"/>
</dbReference>
<feature type="region of interest" description="Disordered" evidence="8">
    <location>
        <begin position="306"/>
        <end position="339"/>
    </location>
</feature>
<keyword evidence="4 7" id="KW-0547">Nucleotide-binding</keyword>
<dbReference type="InterPro" id="IPR017441">
    <property type="entry name" value="Protein_kinase_ATP_BS"/>
</dbReference>
<comment type="caution">
    <text evidence="10">The sequence shown here is derived from an EMBL/GenBank/DDBJ whole genome shotgun (WGS) entry which is preliminary data.</text>
</comment>
<dbReference type="EC" id="2.7.11.1" evidence="1"/>
<dbReference type="Gene3D" id="1.10.510.10">
    <property type="entry name" value="Transferase(Phosphotransferase) domain 1"/>
    <property type="match status" value="1"/>
</dbReference>
<evidence type="ECO:0000256" key="6">
    <source>
        <dbReference type="ARBA" id="ARBA00022840"/>
    </source>
</evidence>
<feature type="binding site" evidence="7">
    <location>
        <position position="54"/>
    </location>
    <ligand>
        <name>ATP</name>
        <dbReference type="ChEBI" id="CHEBI:30616"/>
    </ligand>
</feature>
<evidence type="ECO:0000256" key="7">
    <source>
        <dbReference type="PROSITE-ProRule" id="PRU10141"/>
    </source>
</evidence>
<dbReference type="RefSeq" id="WP_404746929.1">
    <property type="nucleotide sequence ID" value="NZ_JBJDQH010000007.1"/>
</dbReference>
<dbReference type="PROSITE" id="PS50011">
    <property type="entry name" value="PROTEIN_KINASE_DOM"/>
    <property type="match status" value="1"/>
</dbReference>
<dbReference type="SUPFAM" id="SSF56112">
    <property type="entry name" value="Protein kinase-like (PK-like)"/>
    <property type="match status" value="1"/>
</dbReference>
<dbReference type="Proteomes" id="UP001620295">
    <property type="component" value="Unassembled WGS sequence"/>
</dbReference>
<dbReference type="InterPro" id="IPR000719">
    <property type="entry name" value="Prot_kinase_dom"/>
</dbReference>
<dbReference type="Pfam" id="PF00069">
    <property type="entry name" value="Pkinase"/>
    <property type="match status" value="1"/>
</dbReference>
<dbReference type="SMART" id="SM00220">
    <property type="entry name" value="S_TKc"/>
    <property type="match status" value="1"/>
</dbReference>
<dbReference type="PANTHER" id="PTHR43289:SF6">
    <property type="entry name" value="SERINE_THREONINE-PROTEIN KINASE NEKL-3"/>
    <property type="match status" value="1"/>
</dbReference>
<dbReference type="Gene3D" id="3.30.200.20">
    <property type="entry name" value="Phosphorylase Kinase, domain 1"/>
    <property type="match status" value="1"/>
</dbReference>
<evidence type="ECO:0000256" key="1">
    <source>
        <dbReference type="ARBA" id="ARBA00012513"/>
    </source>
</evidence>
<dbReference type="PANTHER" id="PTHR43289">
    <property type="entry name" value="MITOGEN-ACTIVATED PROTEIN KINASE KINASE KINASE 20-RELATED"/>
    <property type="match status" value="1"/>
</dbReference>
<evidence type="ECO:0000313" key="10">
    <source>
        <dbReference type="EMBL" id="MFK4267608.1"/>
    </source>
</evidence>
<feature type="region of interest" description="Disordered" evidence="8">
    <location>
        <begin position="370"/>
        <end position="397"/>
    </location>
</feature>
<keyword evidence="11" id="KW-1185">Reference proteome</keyword>
<evidence type="ECO:0000256" key="8">
    <source>
        <dbReference type="SAM" id="MobiDB-lite"/>
    </source>
</evidence>
<evidence type="ECO:0000313" key="11">
    <source>
        <dbReference type="Proteomes" id="UP001620295"/>
    </source>
</evidence>
<dbReference type="CDD" id="cd14014">
    <property type="entry name" value="STKc_PknB_like"/>
    <property type="match status" value="1"/>
</dbReference>
<dbReference type="InterPro" id="IPR011009">
    <property type="entry name" value="Kinase-like_dom_sf"/>
</dbReference>
<evidence type="ECO:0000259" key="9">
    <source>
        <dbReference type="PROSITE" id="PS50011"/>
    </source>
</evidence>
<organism evidence="10 11">
    <name type="scientific">Streptomyces milbemycinicus</name>
    <dbReference type="NCBI Taxonomy" id="476552"/>
    <lineage>
        <taxon>Bacteria</taxon>
        <taxon>Bacillati</taxon>
        <taxon>Actinomycetota</taxon>
        <taxon>Actinomycetes</taxon>
        <taxon>Kitasatosporales</taxon>
        <taxon>Streptomycetaceae</taxon>
        <taxon>Streptomyces</taxon>
    </lineage>
</organism>
<dbReference type="PROSITE" id="PS00108">
    <property type="entry name" value="PROTEIN_KINASE_ST"/>
    <property type="match status" value="1"/>
</dbReference>
<accession>A0ABW8LNX2</accession>
<evidence type="ECO:0000256" key="3">
    <source>
        <dbReference type="ARBA" id="ARBA00022679"/>
    </source>
</evidence>